<dbReference type="Proteomes" id="UP001165667">
    <property type="component" value="Unassembled WGS sequence"/>
</dbReference>
<gene>
    <name evidence="1" type="ORF">M8523_17390</name>
</gene>
<sequence>MRTFSDVIDDLGGYLAVAEAIAVPKGTASAMKTRQSIPSEYWDGLVTLARRLGRDDVTFEVLAEISAQRRAHARRSQPGSPTDEVTA</sequence>
<organism evidence="1 2">
    <name type="scientific">Lichenifustis flavocetrariae</name>
    <dbReference type="NCBI Taxonomy" id="2949735"/>
    <lineage>
        <taxon>Bacteria</taxon>
        <taxon>Pseudomonadati</taxon>
        <taxon>Pseudomonadota</taxon>
        <taxon>Alphaproteobacteria</taxon>
        <taxon>Hyphomicrobiales</taxon>
        <taxon>Lichenihabitantaceae</taxon>
        <taxon>Lichenifustis</taxon>
    </lineage>
</organism>
<accession>A0AA41YZ65</accession>
<evidence type="ECO:0000313" key="2">
    <source>
        <dbReference type="Proteomes" id="UP001165667"/>
    </source>
</evidence>
<proteinExistence type="predicted"/>
<dbReference type="InterPro" id="IPR059216">
    <property type="entry name" value="LeuA_carph_isopro_dom"/>
</dbReference>
<reference evidence="1" key="1">
    <citation type="submission" date="2022-05" db="EMBL/GenBank/DDBJ databases">
        <authorList>
            <person name="Pankratov T."/>
        </authorList>
    </citation>
    <scope>NUCLEOTIDE SEQUENCE</scope>
    <source>
        <strain evidence="1">BP6-180914</strain>
    </source>
</reference>
<dbReference type="RefSeq" id="WP_282586161.1">
    <property type="nucleotide sequence ID" value="NZ_JAMOIM010000011.1"/>
</dbReference>
<keyword evidence="2" id="KW-1185">Reference proteome</keyword>
<evidence type="ECO:0000313" key="1">
    <source>
        <dbReference type="EMBL" id="MCW6509793.1"/>
    </source>
</evidence>
<dbReference type="EMBL" id="JAMOIM010000011">
    <property type="protein sequence ID" value="MCW6509793.1"/>
    <property type="molecule type" value="Genomic_DNA"/>
</dbReference>
<name>A0AA41YZ65_9HYPH</name>
<dbReference type="AlphaFoldDB" id="A0AA41YZ65"/>
<comment type="caution">
    <text evidence="1">The sequence shown here is derived from an EMBL/GenBank/DDBJ whole genome shotgun (WGS) entry which is preliminary data.</text>
</comment>
<dbReference type="NCBIfam" id="NF046037">
    <property type="entry name" value="carphisopro"/>
    <property type="match status" value="1"/>
</dbReference>
<protein>
    <submittedName>
        <fullName evidence="1">Uncharacterized protein</fullName>
    </submittedName>
</protein>